<organism evidence="1 2">
    <name type="scientific">Mytilus galloprovincialis</name>
    <name type="common">Mediterranean mussel</name>
    <dbReference type="NCBI Taxonomy" id="29158"/>
    <lineage>
        <taxon>Eukaryota</taxon>
        <taxon>Metazoa</taxon>
        <taxon>Spiralia</taxon>
        <taxon>Lophotrochozoa</taxon>
        <taxon>Mollusca</taxon>
        <taxon>Bivalvia</taxon>
        <taxon>Autobranchia</taxon>
        <taxon>Pteriomorphia</taxon>
        <taxon>Mytilida</taxon>
        <taxon>Mytiloidea</taxon>
        <taxon>Mytilidae</taxon>
        <taxon>Mytilinae</taxon>
        <taxon>Mytilus</taxon>
    </lineage>
</organism>
<reference evidence="1" key="1">
    <citation type="submission" date="2018-11" db="EMBL/GenBank/DDBJ databases">
        <authorList>
            <person name="Alioto T."/>
            <person name="Alioto T."/>
        </authorList>
    </citation>
    <scope>NUCLEOTIDE SEQUENCE</scope>
</reference>
<proteinExistence type="predicted"/>
<dbReference type="OrthoDB" id="6195137at2759"/>
<dbReference type="EMBL" id="UYJE01003597">
    <property type="protein sequence ID" value="VDI20677.1"/>
    <property type="molecule type" value="Genomic_DNA"/>
</dbReference>
<dbReference type="AlphaFoldDB" id="A0A8B6DM19"/>
<dbReference type="InterPro" id="IPR043128">
    <property type="entry name" value="Rev_trsase/Diguanyl_cyclase"/>
</dbReference>
<accession>A0A8B6DM19</accession>
<evidence type="ECO:0000313" key="2">
    <source>
        <dbReference type="Proteomes" id="UP000596742"/>
    </source>
</evidence>
<sequence>MEIGPGYIEDVKNWPTPNNSKDIERFLGFANYHRSFIHAYSKIAVPLQEVTELPCPGFSTEVELSNLPCKGCKYCAKAHRQWSGFAEEVDYVVPLATKVIPAPEVMMVQGQANSRGQDLDEIHVSRVMILVADGNVVVSPDTGEMSICVSFRVTMALVWGNMQWMRFVRVRVRTQN</sequence>
<dbReference type="Gene3D" id="3.30.70.270">
    <property type="match status" value="1"/>
</dbReference>
<dbReference type="SUPFAM" id="SSF56672">
    <property type="entry name" value="DNA/RNA polymerases"/>
    <property type="match status" value="1"/>
</dbReference>
<evidence type="ECO:0000313" key="1">
    <source>
        <dbReference type="EMBL" id="VDI20677.1"/>
    </source>
</evidence>
<dbReference type="Proteomes" id="UP000596742">
    <property type="component" value="Unassembled WGS sequence"/>
</dbReference>
<dbReference type="InterPro" id="IPR043502">
    <property type="entry name" value="DNA/RNA_pol_sf"/>
</dbReference>
<comment type="caution">
    <text evidence="1">The sequence shown here is derived from an EMBL/GenBank/DDBJ whole genome shotgun (WGS) entry which is preliminary data.</text>
</comment>
<protein>
    <submittedName>
        <fullName evidence="1">Uncharacterized protein</fullName>
    </submittedName>
</protein>
<name>A0A8B6DM19_MYTGA</name>
<keyword evidence="2" id="KW-1185">Reference proteome</keyword>
<gene>
    <name evidence="1" type="ORF">MGAL_10B041591</name>
</gene>